<dbReference type="Pfam" id="PF03969">
    <property type="entry name" value="AFG1_ATPase"/>
    <property type="match status" value="2"/>
</dbReference>
<evidence type="ECO:0000313" key="5">
    <source>
        <dbReference type="Proteomes" id="UP000484988"/>
    </source>
</evidence>
<dbReference type="AlphaFoldDB" id="A0A6A0AZQ2"/>
<dbReference type="GO" id="GO:0005524">
    <property type="term" value="F:ATP binding"/>
    <property type="evidence" value="ECO:0007669"/>
    <property type="project" value="UniProtKB-KW"/>
</dbReference>
<evidence type="ECO:0000256" key="2">
    <source>
        <dbReference type="ARBA" id="ARBA00022840"/>
    </source>
</evidence>
<gene>
    <name evidence="4" type="ORF">SCWH03_40510</name>
</gene>
<keyword evidence="5" id="KW-1185">Reference proteome</keyword>
<dbReference type="GO" id="GO:0016887">
    <property type="term" value="F:ATP hydrolysis activity"/>
    <property type="evidence" value="ECO:0007669"/>
    <property type="project" value="InterPro"/>
</dbReference>
<evidence type="ECO:0000256" key="3">
    <source>
        <dbReference type="SAM" id="MobiDB-lite"/>
    </source>
</evidence>
<keyword evidence="2" id="KW-0067">ATP-binding</keyword>
<dbReference type="Proteomes" id="UP000484988">
    <property type="component" value="Unassembled WGS sequence"/>
</dbReference>
<sequence>MIPRTARPRTAGAARPRTLPRRPDTARPRTHALVEDVLEADLGGPARARTHAPGRGGRLRGSPEAAPEARATGGVLAADPALTPRIRPVAYGDRMRTSSAAGAYGGPPALWRPAPEAGRPDSVQWVVVPTTAMTRPAPLSLCAREPRVPADRLVAEMVPPPRFDSVRFGTYVPDPNQPSQAEAVTVLGSFAAGLGGAHAGGSGRRRWFSRKPAAPAAPRGVYLDGGYGVGKTHLLASLWHATPAEPALKSFGTFVELTNLVGALGFQQTVATLSGHRLLCIDEFELDDPGDTVLVSTLLGRLVEAGVALAATSNTLPGKLGEGRFAAADFLREIQGLSAHFRPLRIDGEDYRHRGLPEAPAPFSDEQVTRAAHATEGASLDGFPELLDHLARVHPSRYGALTDGVRAVCLTDVRPVPDQSTALRLVVLADRLYDREVPVLASGLPFDRLFGEEMLKGGYRKKYYRAISRLTALARDAKGLLAP</sequence>
<dbReference type="NCBIfam" id="NF040713">
    <property type="entry name" value="ZapE"/>
    <property type="match status" value="1"/>
</dbReference>
<dbReference type="GO" id="GO:0005737">
    <property type="term" value="C:cytoplasm"/>
    <property type="evidence" value="ECO:0007669"/>
    <property type="project" value="TreeGrafter"/>
</dbReference>
<accession>A0A6A0AZQ2</accession>
<keyword evidence="1" id="KW-0547">Nucleotide-binding</keyword>
<proteinExistence type="predicted"/>
<dbReference type="InterPro" id="IPR005654">
    <property type="entry name" value="ATPase_AFG1-like"/>
</dbReference>
<dbReference type="PANTHER" id="PTHR12169:SF6">
    <property type="entry name" value="AFG1-LIKE ATPASE"/>
    <property type="match status" value="1"/>
</dbReference>
<evidence type="ECO:0000313" key="4">
    <source>
        <dbReference type="EMBL" id="GFH37811.1"/>
    </source>
</evidence>
<dbReference type="SUPFAM" id="SSF52540">
    <property type="entry name" value="P-loop containing nucleoside triphosphate hydrolases"/>
    <property type="match status" value="1"/>
</dbReference>
<feature type="region of interest" description="Disordered" evidence="3">
    <location>
        <begin position="1"/>
        <end position="73"/>
    </location>
</feature>
<evidence type="ECO:0008006" key="6">
    <source>
        <dbReference type="Google" id="ProtNLM"/>
    </source>
</evidence>
<organism evidence="4 5">
    <name type="scientific">Streptomyces pacificus</name>
    <dbReference type="NCBI Taxonomy" id="2705029"/>
    <lineage>
        <taxon>Bacteria</taxon>
        <taxon>Bacillati</taxon>
        <taxon>Actinomycetota</taxon>
        <taxon>Actinomycetes</taxon>
        <taxon>Kitasatosporales</taxon>
        <taxon>Streptomycetaceae</taxon>
        <taxon>Streptomyces</taxon>
    </lineage>
</organism>
<comment type="caution">
    <text evidence="4">The sequence shown here is derived from an EMBL/GenBank/DDBJ whole genome shotgun (WGS) entry which is preliminary data.</text>
</comment>
<dbReference type="InterPro" id="IPR027417">
    <property type="entry name" value="P-loop_NTPase"/>
</dbReference>
<reference evidence="4 5" key="1">
    <citation type="submission" date="2020-02" db="EMBL/GenBank/DDBJ databases">
        <title>Whole Genome Shotgun Sequence of Streptomyces sp. strain CWH03.</title>
        <authorList>
            <person name="Dohra H."/>
            <person name="Kodani S."/>
            <person name="Yamamura H."/>
        </authorList>
    </citation>
    <scope>NUCLEOTIDE SEQUENCE [LARGE SCALE GENOMIC DNA]</scope>
    <source>
        <strain evidence="4 5">CWH03</strain>
    </source>
</reference>
<dbReference type="Gene3D" id="3.40.50.300">
    <property type="entry name" value="P-loop containing nucleotide triphosphate hydrolases"/>
    <property type="match status" value="1"/>
</dbReference>
<evidence type="ECO:0000256" key="1">
    <source>
        <dbReference type="ARBA" id="ARBA00022741"/>
    </source>
</evidence>
<name>A0A6A0AZQ2_9ACTN</name>
<protein>
    <recommendedName>
        <fullName evidence="6">Cell division protein ZapE</fullName>
    </recommendedName>
</protein>
<dbReference type="PANTHER" id="PTHR12169">
    <property type="entry name" value="ATPASE N2B"/>
    <property type="match status" value="1"/>
</dbReference>
<feature type="compositionally biased region" description="Low complexity" evidence="3">
    <location>
        <begin position="1"/>
        <end position="17"/>
    </location>
</feature>
<dbReference type="EMBL" id="BLLG01000012">
    <property type="protein sequence ID" value="GFH37811.1"/>
    <property type="molecule type" value="Genomic_DNA"/>
</dbReference>